<keyword evidence="1" id="KW-0812">Transmembrane</keyword>
<name>A0A1E5R826_9ASCO</name>
<dbReference type="Proteomes" id="UP000095728">
    <property type="component" value="Unassembled WGS sequence"/>
</dbReference>
<gene>
    <name evidence="2" type="ORF">AWRI3579_g3460</name>
</gene>
<keyword evidence="3" id="KW-1185">Reference proteome</keyword>
<protein>
    <submittedName>
        <fullName evidence="2">Uncharacterized protein</fullName>
    </submittedName>
</protein>
<dbReference type="FunCoup" id="A0A1E5R826">
    <property type="interactions" value="33"/>
</dbReference>
<evidence type="ECO:0000256" key="1">
    <source>
        <dbReference type="SAM" id="Phobius"/>
    </source>
</evidence>
<dbReference type="EMBL" id="LPNM01000009">
    <property type="protein sequence ID" value="OEJ83021.1"/>
    <property type="molecule type" value="Genomic_DNA"/>
</dbReference>
<proteinExistence type="predicted"/>
<sequence>MEVALLRLPRVSFSLHENKLISLLNKMKKSSRSYTTVTPTTTNSAHSQLNLTNKNDLPVKTSSTIPAGSASFNKTVNVPLSQYISFQHFKMVDGREDMAQYVKDVPYLPIFQYPHEITNTKNISRWKQIFKKGKFILKYYFYGIKNILVYLKNNKLMTSNHKNIGRDTNDLVKKIEFKLMEIVQENQRNPSIGTEATKDLSVKQLSTINEHIFAVSNVLSSRRIFEQRSMHFLNGDLLRFVWFSGIVFVFEELAILLFLFCIPSRWKHKVIPYNCTIPELLASQANANLQAFHSRVLQDYSKDYLANDYLSPPKLAIELKKTPANLAPNKNVLSSAFFVPQIDEAYMKYIYLDDLLILRDMVESHRNAPMQCWYKEELVQKCCERFLVKSLSASKELDVASLQQKLCAYLLEKYAQDLDVNKKFGIWNVYTLGRIPEEYKDQKS</sequence>
<keyword evidence="1" id="KW-1133">Transmembrane helix</keyword>
<evidence type="ECO:0000313" key="3">
    <source>
        <dbReference type="Proteomes" id="UP000095728"/>
    </source>
</evidence>
<dbReference type="AlphaFoldDB" id="A0A1E5R826"/>
<accession>A0A1E5R826</accession>
<reference evidence="3" key="1">
    <citation type="journal article" date="2016" name="Genome Announc.">
        <title>Genome sequences of three species of Hanseniaspora isolated from spontaneous wine fermentations.</title>
        <authorList>
            <person name="Sternes P.R."/>
            <person name="Lee D."/>
            <person name="Kutyna D.R."/>
            <person name="Borneman A.R."/>
        </authorList>
    </citation>
    <scope>NUCLEOTIDE SEQUENCE [LARGE SCALE GENOMIC DNA]</scope>
    <source>
        <strain evidence="3">AWRI3579</strain>
    </source>
</reference>
<evidence type="ECO:0000313" key="2">
    <source>
        <dbReference type="EMBL" id="OEJ83021.1"/>
    </source>
</evidence>
<dbReference type="InParanoid" id="A0A1E5R826"/>
<organism evidence="2 3">
    <name type="scientific">Hanseniaspora osmophila</name>
    <dbReference type="NCBI Taxonomy" id="56408"/>
    <lineage>
        <taxon>Eukaryota</taxon>
        <taxon>Fungi</taxon>
        <taxon>Dikarya</taxon>
        <taxon>Ascomycota</taxon>
        <taxon>Saccharomycotina</taxon>
        <taxon>Saccharomycetes</taxon>
        <taxon>Saccharomycodales</taxon>
        <taxon>Saccharomycodaceae</taxon>
        <taxon>Hanseniaspora</taxon>
    </lineage>
</organism>
<comment type="caution">
    <text evidence="2">The sequence shown here is derived from an EMBL/GenBank/DDBJ whole genome shotgun (WGS) entry which is preliminary data.</text>
</comment>
<feature type="transmembrane region" description="Helical" evidence="1">
    <location>
        <begin position="240"/>
        <end position="262"/>
    </location>
</feature>
<keyword evidence="1" id="KW-0472">Membrane</keyword>